<dbReference type="InterPro" id="IPR050407">
    <property type="entry name" value="Geranylgeranyl_reductase"/>
</dbReference>
<gene>
    <name evidence="3" type="ORF">J2Z66_005547</name>
</gene>
<dbReference type="InterPro" id="IPR036188">
    <property type="entry name" value="FAD/NAD-bd_sf"/>
</dbReference>
<dbReference type="EMBL" id="JAGGLB010000022">
    <property type="protein sequence ID" value="MBP1993921.1"/>
    <property type="molecule type" value="Genomic_DNA"/>
</dbReference>
<dbReference type="Gene3D" id="3.50.50.60">
    <property type="entry name" value="FAD/NAD(P)-binding domain"/>
    <property type="match status" value="1"/>
</dbReference>
<dbReference type="InterPro" id="IPR002938">
    <property type="entry name" value="FAD-bd"/>
</dbReference>
<feature type="domain" description="FAD-binding" evidence="2">
    <location>
        <begin position="5"/>
        <end position="158"/>
    </location>
</feature>
<evidence type="ECO:0000313" key="3">
    <source>
        <dbReference type="EMBL" id="MBP1993921.1"/>
    </source>
</evidence>
<evidence type="ECO:0000313" key="4">
    <source>
        <dbReference type="Proteomes" id="UP001519287"/>
    </source>
</evidence>
<dbReference type="PANTHER" id="PTHR42685">
    <property type="entry name" value="GERANYLGERANYL DIPHOSPHATE REDUCTASE"/>
    <property type="match status" value="1"/>
</dbReference>
<dbReference type="SUPFAM" id="SSF51905">
    <property type="entry name" value="FAD/NAD(P)-binding domain"/>
    <property type="match status" value="1"/>
</dbReference>
<dbReference type="PANTHER" id="PTHR42685:SF22">
    <property type="entry name" value="CONDITIONED MEDIUM FACTOR RECEPTOR 1"/>
    <property type="match status" value="1"/>
</dbReference>
<comment type="caution">
    <text evidence="3">The sequence shown here is derived from an EMBL/GenBank/DDBJ whole genome shotgun (WGS) entry which is preliminary data.</text>
</comment>
<dbReference type="Pfam" id="PF01494">
    <property type="entry name" value="FAD_binding_3"/>
    <property type="match status" value="1"/>
</dbReference>
<accession>A0ABS4J256</accession>
<sequence>MGRMYDAIILGGGLAGASMAGVLSAGGWSTALIDGHTFPRHKVCGEFLSPESQGILASLGLKTLMDALHPSAIDRAQLTLASGLSLHIPLPGTALGVSRYLLDHALHQAVRDQGGEVQTGVVVSSICRSEQGYHVETQLNQERRTMEARIVIGAWGRNPRSGLTTPHEPNLSPNSDPDPNHSHGAKSGSAPKTASRHSYIGVKSHFTGIQQGRAVELYFFPGGYMGVSPIEGGRVNAAALLTREAFNKAGKSVHGVMEAASRLNPALHRRLEYGQMVPGSQAATFPVITGRKPAAWDLVPHIGDAAVVIPPLCGDGMAMALKSVELCAHLADRYLKGEISLENWRDEYTQALMKEFAAPLRWGSLLQYALGKPLLASMLLRAGLLSPRLAFRLVQATRI</sequence>
<evidence type="ECO:0000259" key="2">
    <source>
        <dbReference type="Pfam" id="PF01494"/>
    </source>
</evidence>
<name>A0ABS4J256_9BACL</name>
<keyword evidence="4" id="KW-1185">Reference proteome</keyword>
<proteinExistence type="predicted"/>
<feature type="region of interest" description="Disordered" evidence="1">
    <location>
        <begin position="157"/>
        <end position="195"/>
    </location>
</feature>
<reference evidence="3 4" key="1">
    <citation type="submission" date="2021-03" db="EMBL/GenBank/DDBJ databases">
        <title>Genomic Encyclopedia of Type Strains, Phase IV (KMG-IV): sequencing the most valuable type-strain genomes for metagenomic binning, comparative biology and taxonomic classification.</title>
        <authorList>
            <person name="Goeker M."/>
        </authorList>
    </citation>
    <scope>NUCLEOTIDE SEQUENCE [LARGE SCALE GENOMIC DNA]</scope>
    <source>
        <strain evidence="3 4">DSM 26048</strain>
    </source>
</reference>
<organism evidence="3 4">
    <name type="scientific">Paenibacillus eucommiae</name>
    <dbReference type="NCBI Taxonomy" id="1355755"/>
    <lineage>
        <taxon>Bacteria</taxon>
        <taxon>Bacillati</taxon>
        <taxon>Bacillota</taxon>
        <taxon>Bacilli</taxon>
        <taxon>Bacillales</taxon>
        <taxon>Paenibacillaceae</taxon>
        <taxon>Paenibacillus</taxon>
    </lineage>
</organism>
<dbReference type="Proteomes" id="UP001519287">
    <property type="component" value="Unassembled WGS sequence"/>
</dbReference>
<protein>
    <submittedName>
        <fullName evidence="3">Flavin-dependent dehydrogenase</fullName>
    </submittedName>
</protein>
<evidence type="ECO:0000256" key="1">
    <source>
        <dbReference type="SAM" id="MobiDB-lite"/>
    </source>
</evidence>
<dbReference type="RefSeq" id="WP_209975790.1">
    <property type="nucleotide sequence ID" value="NZ_JAGGLB010000022.1"/>
</dbReference>